<dbReference type="CDD" id="cd00773">
    <property type="entry name" value="HisRS-like_core"/>
    <property type="match status" value="1"/>
</dbReference>
<feature type="binding site" evidence="9">
    <location>
        <position position="248"/>
    </location>
    <ligand>
        <name>L-histidine</name>
        <dbReference type="ChEBI" id="CHEBI:57595"/>
    </ligand>
</feature>
<feature type="binding site" evidence="9">
    <location>
        <position position="122"/>
    </location>
    <ligand>
        <name>L-histidine</name>
        <dbReference type="ChEBI" id="CHEBI:57595"/>
    </ligand>
</feature>
<feature type="binding site" evidence="9">
    <location>
        <begin position="73"/>
        <end position="75"/>
    </location>
    <ligand>
        <name>L-histidine</name>
        <dbReference type="ChEBI" id="CHEBI:57595"/>
    </ligand>
</feature>
<keyword evidence="8" id="KW-0963">Cytoplasm</keyword>
<evidence type="ECO:0000256" key="8">
    <source>
        <dbReference type="HAMAP-Rule" id="MF_00127"/>
    </source>
</evidence>
<comment type="subcellular location">
    <subcellularLocation>
        <location evidence="8">Cytoplasm</location>
    </subcellularLocation>
</comment>
<dbReference type="InterPro" id="IPR004516">
    <property type="entry name" value="HisRS/HisZ"/>
</dbReference>
<dbReference type="AlphaFoldDB" id="A0A1G2ARA4"/>
<evidence type="ECO:0000256" key="7">
    <source>
        <dbReference type="ARBA" id="ARBA00047639"/>
    </source>
</evidence>
<dbReference type="Pfam" id="PF13393">
    <property type="entry name" value="tRNA-synt_His"/>
    <property type="match status" value="1"/>
</dbReference>
<feature type="domain" description="Aminoacyl-transfer RNA synthetases class-II family profile" evidence="10">
    <location>
        <begin position="19"/>
        <end position="320"/>
    </location>
</feature>
<dbReference type="Gene3D" id="3.30.930.10">
    <property type="entry name" value="Bira Bifunctional Protein, Domain 2"/>
    <property type="match status" value="1"/>
</dbReference>
<dbReference type="Proteomes" id="UP000177165">
    <property type="component" value="Unassembled WGS sequence"/>
</dbReference>
<keyword evidence="4 8" id="KW-0067">ATP-binding</keyword>
<gene>
    <name evidence="8" type="primary">hisS</name>
    <name evidence="11" type="ORF">A3B74_00310</name>
</gene>
<dbReference type="CDD" id="cd00859">
    <property type="entry name" value="HisRS_anticodon"/>
    <property type="match status" value="1"/>
</dbReference>
<feature type="binding site" evidence="9">
    <location>
        <position position="118"/>
    </location>
    <ligand>
        <name>L-histidine</name>
        <dbReference type="ChEBI" id="CHEBI:57595"/>
    </ligand>
</feature>
<dbReference type="Pfam" id="PF03129">
    <property type="entry name" value="HGTP_anticodon"/>
    <property type="match status" value="1"/>
</dbReference>
<evidence type="ECO:0000313" key="12">
    <source>
        <dbReference type="Proteomes" id="UP000177165"/>
    </source>
</evidence>
<evidence type="ECO:0000256" key="5">
    <source>
        <dbReference type="ARBA" id="ARBA00022917"/>
    </source>
</evidence>
<evidence type="ECO:0000256" key="4">
    <source>
        <dbReference type="ARBA" id="ARBA00022840"/>
    </source>
</evidence>
<dbReference type="STRING" id="1798540.A3B74_00310"/>
<dbReference type="GO" id="GO:0004821">
    <property type="term" value="F:histidine-tRNA ligase activity"/>
    <property type="evidence" value="ECO:0007669"/>
    <property type="project" value="UniProtKB-UniRule"/>
</dbReference>
<dbReference type="PROSITE" id="PS50862">
    <property type="entry name" value="AA_TRNA_LIGASE_II"/>
    <property type="match status" value="1"/>
</dbReference>
<dbReference type="EC" id="6.1.1.21" evidence="8"/>
<evidence type="ECO:0000313" key="11">
    <source>
        <dbReference type="EMBL" id="OGY79442.1"/>
    </source>
</evidence>
<dbReference type="InterPro" id="IPR004154">
    <property type="entry name" value="Anticodon-bd"/>
</dbReference>
<dbReference type="HAMAP" id="MF_00127">
    <property type="entry name" value="His_tRNA_synth"/>
    <property type="match status" value="1"/>
</dbReference>
<dbReference type="InterPro" id="IPR015807">
    <property type="entry name" value="His-tRNA-ligase"/>
</dbReference>
<dbReference type="InterPro" id="IPR041715">
    <property type="entry name" value="HisRS-like_core"/>
</dbReference>
<feature type="binding site" evidence="9">
    <location>
        <position position="104"/>
    </location>
    <ligand>
        <name>L-histidine</name>
        <dbReference type="ChEBI" id="CHEBI:57595"/>
    </ligand>
</feature>
<dbReference type="GO" id="GO:0005737">
    <property type="term" value="C:cytoplasm"/>
    <property type="evidence" value="ECO:0007669"/>
    <property type="project" value="UniProtKB-SubCell"/>
</dbReference>
<evidence type="ECO:0000256" key="1">
    <source>
        <dbReference type="ARBA" id="ARBA00008226"/>
    </source>
</evidence>
<reference evidence="11 12" key="1">
    <citation type="journal article" date="2016" name="Nat. Commun.">
        <title>Thousands of microbial genomes shed light on interconnected biogeochemical processes in an aquifer system.</title>
        <authorList>
            <person name="Anantharaman K."/>
            <person name="Brown C.T."/>
            <person name="Hug L.A."/>
            <person name="Sharon I."/>
            <person name="Castelle C.J."/>
            <person name="Probst A.J."/>
            <person name="Thomas B.C."/>
            <person name="Singh A."/>
            <person name="Wilkins M.J."/>
            <person name="Karaoz U."/>
            <person name="Brodie E.L."/>
            <person name="Williams K.H."/>
            <person name="Hubbard S.S."/>
            <person name="Banfield J.F."/>
        </authorList>
    </citation>
    <scope>NUCLEOTIDE SEQUENCE [LARGE SCALE GENOMIC DNA]</scope>
</reference>
<dbReference type="GO" id="GO:0005524">
    <property type="term" value="F:ATP binding"/>
    <property type="evidence" value="ECO:0007669"/>
    <property type="project" value="UniProtKB-UniRule"/>
</dbReference>
<evidence type="ECO:0000256" key="2">
    <source>
        <dbReference type="ARBA" id="ARBA00022598"/>
    </source>
</evidence>
<evidence type="ECO:0000259" key="10">
    <source>
        <dbReference type="PROSITE" id="PS50862"/>
    </source>
</evidence>
<comment type="subunit">
    <text evidence="8">Homodimer.</text>
</comment>
<feature type="binding site" evidence="9">
    <location>
        <begin position="252"/>
        <end position="253"/>
    </location>
    <ligand>
        <name>L-histidine</name>
        <dbReference type="ChEBI" id="CHEBI:57595"/>
    </ligand>
</feature>
<dbReference type="EMBL" id="MHKB01000009">
    <property type="protein sequence ID" value="OGY79442.1"/>
    <property type="molecule type" value="Genomic_DNA"/>
</dbReference>
<dbReference type="SUPFAM" id="SSF52954">
    <property type="entry name" value="Class II aaRS ABD-related"/>
    <property type="match status" value="1"/>
</dbReference>
<dbReference type="InterPro" id="IPR033656">
    <property type="entry name" value="HisRS_anticodon"/>
</dbReference>
<keyword evidence="3 8" id="KW-0547">Nucleotide-binding</keyword>
<name>A0A1G2ARA4_9BACT</name>
<comment type="caution">
    <text evidence="11">The sequence shown here is derived from an EMBL/GenBank/DDBJ whole genome shotgun (WGS) entry which is preliminary data.</text>
</comment>
<dbReference type="InterPro" id="IPR045864">
    <property type="entry name" value="aa-tRNA-synth_II/BPL/LPL"/>
</dbReference>
<dbReference type="Gene3D" id="3.40.50.800">
    <property type="entry name" value="Anticodon-binding domain"/>
    <property type="match status" value="1"/>
</dbReference>
<accession>A0A1G2ARA4</accession>
<keyword evidence="2 8" id="KW-0436">Ligase</keyword>
<evidence type="ECO:0000256" key="9">
    <source>
        <dbReference type="PIRSR" id="PIRSR001549-1"/>
    </source>
</evidence>
<organism evidence="11 12">
    <name type="scientific">Candidatus Kerfeldbacteria bacterium RIFCSPHIGHO2_02_FULL_42_14</name>
    <dbReference type="NCBI Taxonomy" id="1798540"/>
    <lineage>
        <taxon>Bacteria</taxon>
        <taxon>Candidatus Kerfeldiibacteriota</taxon>
    </lineage>
</organism>
<keyword evidence="6 8" id="KW-0030">Aminoacyl-tRNA synthetase</keyword>
<dbReference type="NCBIfam" id="TIGR00442">
    <property type="entry name" value="hisS"/>
    <property type="match status" value="1"/>
</dbReference>
<dbReference type="InterPro" id="IPR036621">
    <property type="entry name" value="Anticodon-bd_dom_sf"/>
</dbReference>
<evidence type="ECO:0000256" key="6">
    <source>
        <dbReference type="ARBA" id="ARBA00023146"/>
    </source>
</evidence>
<keyword evidence="5 8" id="KW-0648">Protein biosynthesis</keyword>
<dbReference type="PANTHER" id="PTHR43707:SF1">
    <property type="entry name" value="HISTIDINE--TRNA LIGASE, MITOCHONDRIAL-RELATED"/>
    <property type="match status" value="1"/>
</dbReference>
<dbReference type="GO" id="GO:0006427">
    <property type="term" value="P:histidyl-tRNA aminoacylation"/>
    <property type="evidence" value="ECO:0007669"/>
    <property type="project" value="UniProtKB-UniRule"/>
</dbReference>
<proteinExistence type="inferred from homology"/>
<protein>
    <recommendedName>
        <fullName evidence="8">Histidine--tRNA ligase</fullName>
        <ecNumber evidence="8">6.1.1.21</ecNumber>
    </recommendedName>
    <alternativeName>
        <fullName evidence="8">Histidyl-tRNA synthetase</fullName>
        <shortName evidence="8">HisRS</shortName>
    </alternativeName>
</protein>
<sequence>MKDTLPEDQPWWEATRDQVRAFANAYSFERIDTPILESTNLFERGVGHDTDIVQKEMYSFVDQGGEHITVRPEATASVIRAYIEHGMRNKPQPVKLYYYGPMCRHERPQFGRYRQFYQCGFESLGDQHPVLDAEMILIGHRLLKTLGIAATVQINSIGDEVCRPAYQTVLKNFFKKNRKTLCESCKRRLHKNPLRILDCKEVKCQEVAQEAPQIVDHLCDACRAHFVGTLEHLDELEILYELNPRLVRGLDYYTRTAFEYWYQHENFGDKVSLGGGGRYDKLAETLGGRHTPGVGLALGIERIVLLMRELKNYPIIGFHPDVFIAQLGEQARKKALRLFEDLRASGIKVRQFFARDGLGVQLGIASRLGAKFTLILGQKEILDQTVLVRDMETGSQEVVAYEKIVWDVQKRLK</sequence>
<dbReference type="PIRSF" id="PIRSF001549">
    <property type="entry name" value="His-tRNA_synth"/>
    <property type="match status" value="1"/>
</dbReference>
<evidence type="ECO:0000256" key="3">
    <source>
        <dbReference type="ARBA" id="ARBA00022741"/>
    </source>
</evidence>
<dbReference type="InterPro" id="IPR006195">
    <property type="entry name" value="aa-tRNA-synth_II"/>
</dbReference>
<comment type="similarity">
    <text evidence="1 8">Belongs to the class-II aminoacyl-tRNA synthetase family.</text>
</comment>
<dbReference type="PANTHER" id="PTHR43707">
    <property type="entry name" value="HISTIDYL-TRNA SYNTHETASE"/>
    <property type="match status" value="1"/>
</dbReference>
<comment type="catalytic activity">
    <reaction evidence="7 8">
        <text>tRNA(His) + L-histidine + ATP = L-histidyl-tRNA(His) + AMP + diphosphate + H(+)</text>
        <dbReference type="Rhea" id="RHEA:17313"/>
        <dbReference type="Rhea" id="RHEA-COMP:9665"/>
        <dbReference type="Rhea" id="RHEA-COMP:9689"/>
        <dbReference type="ChEBI" id="CHEBI:15378"/>
        <dbReference type="ChEBI" id="CHEBI:30616"/>
        <dbReference type="ChEBI" id="CHEBI:33019"/>
        <dbReference type="ChEBI" id="CHEBI:57595"/>
        <dbReference type="ChEBI" id="CHEBI:78442"/>
        <dbReference type="ChEBI" id="CHEBI:78527"/>
        <dbReference type="ChEBI" id="CHEBI:456215"/>
        <dbReference type="EC" id="6.1.1.21"/>
    </reaction>
</comment>
<dbReference type="SUPFAM" id="SSF55681">
    <property type="entry name" value="Class II aaRS and biotin synthetases"/>
    <property type="match status" value="1"/>
</dbReference>